<evidence type="ECO:0000313" key="2">
    <source>
        <dbReference type="Proteomes" id="UP001163823"/>
    </source>
</evidence>
<gene>
    <name evidence="1" type="ORF">O6P43_019541</name>
</gene>
<keyword evidence="2" id="KW-1185">Reference proteome</keyword>
<dbReference type="EMBL" id="JARAOO010000008">
    <property type="protein sequence ID" value="KAJ7958889.1"/>
    <property type="molecule type" value="Genomic_DNA"/>
</dbReference>
<comment type="caution">
    <text evidence="1">The sequence shown here is derived from an EMBL/GenBank/DDBJ whole genome shotgun (WGS) entry which is preliminary data.</text>
</comment>
<sequence>MNTSLQLKLLLLSHTETGTSFIVSLLWQISDSIYDVRFLSGRNFIGFDSSFWTTLRFSLTGAFLNLHSCSKLFCFTVFSWFNL</sequence>
<reference evidence="1" key="1">
    <citation type="journal article" date="2023" name="Science">
        <title>Elucidation of the pathway for biosynthesis of saponin adjuvants from the soapbark tree.</title>
        <authorList>
            <person name="Reed J."/>
            <person name="Orme A."/>
            <person name="El-Demerdash A."/>
            <person name="Owen C."/>
            <person name="Martin L.B.B."/>
            <person name="Misra R.C."/>
            <person name="Kikuchi S."/>
            <person name="Rejzek M."/>
            <person name="Martin A.C."/>
            <person name="Harkess A."/>
            <person name="Leebens-Mack J."/>
            <person name="Louveau T."/>
            <person name="Stephenson M.J."/>
            <person name="Osbourn A."/>
        </authorList>
    </citation>
    <scope>NUCLEOTIDE SEQUENCE</scope>
    <source>
        <strain evidence="1">S10</strain>
    </source>
</reference>
<organism evidence="1 2">
    <name type="scientific">Quillaja saponaria</name>
    <name type="common">Soap bark tree</name>
    <dbReference type="NCBI Taxonomy" id="32244"/>
    <lineage>
        <taxon>Eukaryota</taxon>
        <taxon>Viridiplantae</taxon>
        <taxon>Streptophyta</taxon>
        <taxon>Embryophyta</taxon>
        <taxon>Tracheophyta</taxon>
        <taxon>Spermatophyta</taxon>
        <taxon>Magnoliopsida</taxon>
        <taxon>eudicotyledons</taxon>
        <taxon>Gunneridae</taxon>
        <taxon>Pentapetalae</taxon>
        <taxon>rosids</taxon>
        <taxon>fabids</taxon>
        <taxon>Fabales</taxon>
        <taxon>Quillajaceae</taxon>
        <taxon>Quillaja</taxon>
    </lineage>
</organism>
<accession>A0AAD7PL74</accession>
<protein>
    <submittedName>
        <fullName evidence="1">Uncharacterized protein</fullName>
    </submittedName>
</protein>
<dbReference type="KEGG" id="qsa:O6P43_019541"/>
<proteinExistence type="predicted"/>
<dbReference type="Proteomes" id="UP001163823">
    <property type="component" value="Chromosome 8"/>
</dbReference>
<dbReference type="AlphaFoldDB" id="A0AAD7PL74"/>
<name>A0AAD7PL74_QUISA</name>
<evidence type="ECO:0000313" key="1">
    <source>
        <dbReference type="EMBL" id="KAJ7958889.1"/>
    </source>
</evidence>